<dbReference type="AlphaFoldDB" id="A0A1C7IEQ5"/>
<accession>A0A1C7IEQ5</accession>
<protein>
    <submittedName>
        <fullName evidence="1">Uncharacterized protein</fullName>
    </submittedName>
</protein>
<evidence type="ECO:0000313" key="1">
    <source>
        <dbReference type="EMBL" id="ANU78065.1"/>
    </source>
</evidence>
<sequence>MTMLNKIYGFTDYHIFDNGSWMIEQCVDDGLRYTCNILRDGTVCVFVETTDKFPRLVTSYKYKEELV</sequence>
<name>A0A1C7IEQ5_9FIRM</name>
<reference evidence="1" key="1">
    <citation type="submission" date="2017-04" db="EMBL/GenBank/DDBJ databases">
        <title>Complete Genome Sequences of Twelve Strains of a Stable Defined Moderately Diverse Mouse Microbiota 2 (sDMDMm2).</title>
        <authorList>
            <person name="Uchimura Y."/>
            <person name="Wyss M."/>
            <person name="Brugiroux S."/>
            <person name="Limenitakis J.P."/>
            <person name="Stecher B."/>
            <person name="McCoy K.D."/>
            <person name="Macpherson A.J."/>
        </authorList>
    </citation>
    <scope>NUCLEOTIDE SEQUENCE</scope>
    <source>
        <strain evidence="1">YL58</strain>
    </source>
</reference>
<gene>
    <name evidence="1" type="ORF">A4V09_21380</name>
</gene>
<organism evidence="1 2">
    <name type="scientific">Blautia pseudococcoides</name>
    <dbReference type="NCBI Taxonomy" id="1796616"/>
    <lineage>
        <taxon>Bacteria</taxon>
        <taxon>Bacillati</taxon>
        <taxon>Bacillota</taxon>
        <taxon>Clostridia</taxon>
        <taxon>Lachnospirales</taxon>
        <taxon>Lachnospiraceae</taxon>
        <taxon>Blautia</taxon>
    </lineage>
</organism>
<evidence type="ECO:0000313" key="2">
    <source>
        <dbReference type="Proteomes" id="UP000092574"/>
    </source>
</evidence>
<dbReference type="RefSeq" id="WP_065544157.1">
    <property type="nucleotide sequence ID" value="NZ_CP015405.2"/>
</dbReference>
<dbReference type="KEGG" id="byl:A4V09_21380"/>
<proteinExistence type="predicted"/>
<dbReference type="Proteomes" id="UP000092574">
    <property type="component" value="Chromosome"/>
</dbReference>
<keyword evidence="2" id="KW-1185">Reference proteome</keyword>
<dbReference type="STRING" id="1796616.A4V09_21380"/>
<dbReference type="EMBL" id="CP015405">
    <property type="protein sequence ID" value="ANU78065.1"/>
    <property type="molecule type" value="Genomic_DNA"/>
</dbReference>